<evidence type="ECO:0000313" key="3">
    <source>
        <dbReference type="Proteomes" id="UP000077115"/>
    </source>
</evidence>
<name>A0A177WGQ5_BATDL</name>
<sequence length="655" mass="74229">MGNAIASHEVESISAVTPDELWYKKRLSFSGISRGGKSTPSFDIEANNIINSRIIDDTSPVEAIVKFYKISFSCLIPLRVLQCQTKLVNVEPNDTFLDIDIKEPTFVHPSQRKAKWTQQKPGSRNFIENTGVSKDSLLDEHLQQPKILNQPQQDCQLEFTDIGPSSQQTDVFKLPTIPKFGQLWATLCRESSQYESEASIEIPIFPNFESQQAKAVDMNPKPDTNNFPAEEKLSSSILSTHEMSSGRYINPVISAIKADKNYMKKNRSSCSLNSNGSCLSIRKTFGRLAESNASNRGSSTGSRISVNSVRSINYLASTENLLDSDTKSLPLDSKTHKPNTTSKSTEIYTNLTSPSDHFGNIKKSKHVSNQQHARSLAHAKEALTKTSSSILLQQNIEQLSSKGRKMQLETVKKVKEIVKFPRSIKIKSTEKSSTTPDILSEKRHILSHQIQFYHRVPTEEEIFRFLECIFLSTEINAEHVIIMLIYIQRMISKTGIFLQPINWARVVIGSVILTLKVWDDHAVWNTDFCQIFPDVNVKDFNRLERFYIYSMKYDVSVKASVYARIYFELRDLVDARNRSWALHPLKKTETSKIMSPVKKYASSAQPPSEDASQVEEVHAFDKSQTNTILQTPDPSVRRSYSDYQFVPAKYPAFVL</sequence>
<dbReference type="PANTHER" id="PTHR14248">
    <property type="entry name" value="CYCLIN Y, ISOFORM A"/>
    <property type="match status" value="1"/>
</dbReference>
<dbReference type="eggNOG" id="KOG1675">
    <property type="taxonomic scope" value="Eukaryota"/>
</dbReference>
<gene>
    <name evidence="2" type="ORF">BDEG_22452</name>
</gene>
<dbReference type="STRING" id="403673.A0A177WGQ5"/>
<evidence type="ECO:0000256" key="1">
    <source>
        <dbReference type="SAM" id="MobiDB-lite"/>
    </source>
</evidence>
<reference evidence="2 3" key="2">
    <citation type="submission" date="2016-05" db="EMBL/GenBank/DDBJ databases">
        <title>Lineage-specific infection strategies underlie the spectrum of fungal disease in amphibians.</title>
        <authorList>
            <person name="Cuomo C.A."/>
            <person name="Farrer R.A."/>
            <person name="James T."/>
            <person name="Longcore J."/>
            <person name="Birren B."/>
        </authorList>
    </citation>
    <scope>NUCLEOTIDE SEQUENCE [LARGE SCALE GENOMIC DNA]</scope>
    <source>
        <strain evidence="2 3">JEL423</strain>
    </source>
</reference>
<dbReference type="VEuPathDB" id="FungiDB:BDEG_22452"/>
<proteinExistence type="predicted"/>
<feature type="compositionally biased region" description="Polar residues" evidence="1">
    <location>
        <begin position="622"/>
        <end position="633"/>
    </location>
</feature>
<feature type="region of interest" description="Disordered" evidence="1">
    <location>
        <begin position="325"/>
        <end position="359"/>
    </location>
</feature>
<dbReference type="OrthoDB" id="10250320at2759"/>
<dbReference type="Gene3D" id="1.10.472.10">
    <property type="entry name" value="Cyclin-like"/>
    <property type="match status" value="1"/>
</dbReference>
<dbReference type="CDD" id="cd20540">
    <property type="entry name" value="CYCLIN_CCNY_like"/>
    <property type="match status" value="1"/>
</dbReference>
<feature type="region of interest" description="Disordered" evidence="1">
    <location>
        <begin position="602"/>
        <end position="635"/>
    </location>
</feature>
<organism evidence="2 3">
    <name type="scientific">Batrachochytrium dendrobatidis (strain JEL423)</name>
    <dbReference type="NCBI Taxonomy" id="403673"/>
    <lineage>
        <taxon>Eukaryota</taxon>
        <taxon>Fungi</taxon>
        <taxon>Fungi incertae sedis</taxon>
        <taxon>Chytridiomycota</taxon>
        <taxon>Chytridiomycota incertae sedis</taxon>
        <taxon>Chytridiomycetes</taxon>
        <taxon>Rhizophydiales</taxon>
        <taxon>Rhizophydiales incertae sedis</taxon>
        <taxon>Batrachochytrium</taxon>
    </lineage>
</organism>
<dbReference type="Proteomes" id="UP000077115">
    <property type="component" value="Unassembled WGS sequence"/>
</dbReference>
<dbReference type="GO" id="GO:0019901">
    <property type="term" value="F:protein kinase binding"/>
    <property type="evidence" value="ECO:0007669"/>
    <property type="project" value="InterPro"/>
</dbReference>
<evidence type="ECO:0000313" key="2">
    <source>
        <dbReference type="EMBL" id="OAJ38541.1"/>
    </source>
</evidence>
<dbReference type="AlphaFoldDB" id="A0A177WGQ5"/>
<dbReference type="InterPro" id="IPR013922">
    <property type="entry name" value="Cyclin_PHO80-like"/>
</dbReference>
<feature type="compositionally biased region" description="Polar residues" evidence="1">
    <location>
        <begin position="338"/>
        <end position="355"/>
    </location>
</feature>
<reference evidence="2 3" key="1">
    <citation type="submission" date="2006-10" db="EMBL/GenBank/DDBJ databases">
        <title>The Genome Sequence of Batrachochytrium dendrobatidis JEL423.</title>
        <authorList>
            <consortium name="The Broad Institute Genome Sequencing Platform"/>
            <person name="Birren B."/>
            <person name="Lander E."/>
            <person name="Galagan J."/>
            <person name="Cuomo C."/>
            <person name="Devon K."/>
            <person name="Jaffe D."/>
            <person name="Butler J."/>
            <person name="Alvarez P."/>
            <person name="Gnerre S."/>
            <person name="Grabherr M."/>
            <person name="Kleber M."/>
            <person name="Mauceli E."/>
            <person name="Brockman W."/>
            <person name="Young S."/>
            <person name="LaButti K."/>
            <person name="Sykes S."/>
            <person name="DeCaprio D."/>
            <person name="Crawford M."/>
            <person name="Koehrsen M."/>
            <person name="Engels R."/>
            <person name="Montgomery P."/>
            <person name="Pearson M."/>
            <person name="Howarth C."/>
            <person name="Larson L."/>
            <person name="White J."/>
            <person name="O'Leary S."/>
            <person name="Kodira C."/>
            <person name="Zeng Q."/>
            <person name="Yandava C."/>
            <person name="Alvarado L."/>
            <person name="Longcore J."/>
            <person name="James T."/>
        </authorList>
    </citation>
    <scope>NUCLEOTIDE SEQUENCE [LARGE SCALE GENOMIC DNA]</scope>
    <source>
        <strain evidence="2 3">JEL423</strain>
    </source>
</reference>
<dbReference type="EMBL" id="DS022301">
    <property type="protein sequence ID" value="OAJ38541.1"/>
    <property type="molecule type" value="Genomic_DNA"/>
</dbReference>
<accession>A0A177WGQ5</accession>
<evidence type="ECO:0008006" key="4">
    <source>
        <dbReference type="Google" id="ProtNLM"/>
    </source>
</evidence>
<protein>
    <recommendedName>
        <fullName evidence="4">Cyclin N-terminal domain-containing protein</fullName>
    </recommendedName>
</protein>
<dbReference type="Pfam" id="PF08613">
    <property type="entry name" value="Cyclin"/>
    <property type="match status" value="1"/>
</dbReference>